<organism evidence="1 2">
    <name type="scientific">Actinomadura violacea</name>
    <dbReference type="NCBI Taxonomy" id="2819934"/>
    <lineage>
        <taxon>Bacteria</taxon>
        <taxon>Bacillati</taxon>
        <taxon>Actinomycetota</taxon>
        <taxon>Actinomycetes</taxon>
        <taxon>Streptosporangiales</taxon>
        <taxon>Thermomonosporaceae</taxon>
        <taxon>Actinomadura</taxon>
    </lineage>
</organism>
<protein>
    <submittedName>
        <fullName evidence="1">Uncharacterized protein</fullName>
    </submittedName>
</protein>
<comment type="caution">
    <text evidence="1">The sequence shown here is derived from an EMBL/GenBank/DDBJ whole genome shotgun (WGS) entry which is preliminary data.</text>
</comment>
<reference evidence="1 2" key="1">
    <citation type="submission" date="2021-03" db="EMBL/GenBank/DDBJ databases">
        <title>Actinomadura violae sp. nov., isolated from lichen in Thailand.</title>
        <authorList>
            <person name="Kanchanasin P."/>
            <person name="Saeng-In P."/>
            <person name="Phongsopitanun W."/>
            <person name="Yuki M."/>
            <person name="Kudo T."/>
            <person name="Ohkuma M."/>
            <person name="Tanasupawat S."/>
        </authorList>
    </citation>
    <scope>NUCLEOTIDE SEQUENCE [LARGE SCALE GENOMIC DNA]</scope>
    <source>
        <strain evidence="1 2">LCR2-06</strain>
    </source>
</reference>
<dbReference type="Proteomes" id="UP000680206">
    <property type="component" value="Unassembled WGS sequence"/>
</dbReference>
<gene>
    <name evidence="1" type="ORF">J4709_23450</name>
</gene>
<keyword evidence="2" id="KW-1185">Reference proteome</keyword>
<name>A0ABS3RUZ5_9ACTN</name>
<dbReference type="RefSeq" id="WP_208243921.1">
    <property type="nucleotide sequence ID" value="NZ_JAGEPF010000014.1"/>
</dbReference>
<dbReference type="EMBL" id="JAGEPF010000014">
    <property type="protein sequence ID" value="MBO2460543.1"/>
    <property type="molecule type" value="Genomic_DNA"/>
</dbReference>
<evidence type="ECO:0000313" key="1">
    <source>
        <dbReference type="EMBL" id="MBO2460543.1"/>
    </source>
</evidence>
<proteinExistence type="predicted"/>
<accession>A0ABS3RUZ5</accession>
<evidence type="ECO:0000313" key="2">
    <source>
        <dbReference type="Proteomes" id="UP000680206"/>
    </source>
</evidence>
<sequence>MSAMINGTRRASLLGLTAMLGLATTLTVGITTASGAESKAGPAGNTVAKTSHLRGWARMYFPAPDNDIQVTVDAHATFDPRGAWRPTRSWGTFRISHRLKLPDGTWFTNWGDLKVDCLTTGGPTATVTGTLTRVTPGGPWEEMLKEHARMGISFYIAQRGAGPSRIGLSGGPQPGEGQLSTCMAPAADAPLIAGGYTLIDKR</sequence>